<feature type="region of interest" description="Disordered" evidence="1">
    <location>
        <begin position="173"/>
        <end position="193"/>
    </location>
</feature>
<feature type="domain" description="Chorismate-utilising enzyme C-terminal" evidence="2">
    <location>
        <begin position="203"/>
        <end position="457"/>
    </location>
</feature>
<accession>A0A7L5AKB2</accession>
<dbReference type="AlphaFoldDB" id="A0A7L5AKB2"/>
<dbReference type="Pfam" id="PF00425">
    <property type="entry name" value="Chorismate_bind"/>
    <property type="match status" value="1"/>
</dbReference>
<dbReference type="KEGG" id="mant:BHD05_09265"/>
<dbReference type="GO" id="GO:0008153">
    <property type="term" value="P:4-aminobenzoate biosynthetic process"/>
    <property type="evidence" value="ECO:0007669"/>
    <property type="project" value="TreeGrafter"/>
</dbReference>
<organism evidence="3 4">
    <name type="scientific">Marisediminicola antarctica</name>
    <dbReference type="NCBI Taxonomy" id="674079"/>
    <lineage>
        <taxon>Bacteria</taxon>
        <taxon>Bacillati</taxon>
        <taxon>Actinomycetota</taxon>
        <taxon>Actinomycetes</taxon>
        <taxon>Micrococcales</taxon>
        <taxon>Microbacteriaceae</taxon>
        <taxon>Marisediminicola</taxon>
    </lineage>
</organism>
<dbReference type="GO" id="GO:0005737">
    <property type="term" value="C:cytoplasm"/>
    <property type="evidence" value="ECO:0007669"/>
    <property type="project" value="TreeGrafter"/>
</dbReference>
<dbReference type="PANTHER" id="PTHR11236">
    <property type="entry name" value="AMINOBENZOATE/ANTHRANILATE SYNTHASE"/>
    <property type="match status" value="1"/>
</dbReference>
<reference evidence="3 4" key="1">
    <citation type="submission" date="2016-09" db="EMBL/GenBank/DDBJ databases">
        <title>Complete genome sequence of microbes from the polar regions.</title>
        <authorList>
            <person name="Liao L."/>
            <person name="Chen B."/>
        </authorList>
    </citation>
    <scope>NUCLEOTIDE SEQUENCE [LARGE SCALE GENOMIC DNA]</scope>
    <source>
        <strain evidence="3 4">ZS314</strain>
    </source>
</reference>
<evidence type="ECO:0000313" key="4">
    <source>
        <dbReference type="Proteomes" id="UP000464507"/>
    </source>
</evidence>
<dbReference type="RefSeq" id="WP_161886180.1">
    <property type="nucleotide sequence ID" value="NZ_CP017146.1"/>
</dbReference>
<keyword evidence="4" id="KW-1185">Reference proteome</keyword>
<dbReference type="InterPro" id="IPR019999">
    <property type="entry name" value="Anth_synth_I-like"/>
</dbReference>
<dbReference type="PANTHER" id="PTHR11236:SF18">
    <property type="entry name" value="AMINODEOXYCHORISMATE SYNTHASE"/>
    <property type="match status" value="1"/>
</dbReference>
<protein>
    <submittedName>
        <fullName evidence="3">Aminodeoxychorismate synthase component I</fullName>
    </submittedName>
</protein>
<dbReference type="Gene3D" id="3.60.120.10">
    <property type="entry name" value="Anthranilate synthase"/>
    <property type="match status" value="1"/>
</dbReference>
<evidence type="ECO:0000259" key="2">
    <source>
        <dbReference type="Pfam" id="PF00425"/>
    </source>
</evidence>
<dbReference type="PRINTS" id="PR00095">
    <property type="entry name" value="ANTSNTHASEI"/>
</dbReference>
<proteinExistence type="predicted"/>
<sequence length="467" mass="49416">MRQRILRHPVDGWSDPAAAFGALHGGDANAFWLDGGAHAVSGMTYMGAGKQVVTASVAHNTVTLAPGGQVLDCTIFDFLRDQPVLTGEAIGAPLGWVGWFGYELRAQTMPAHGNATAGIRSRVSRHPDAALLRIDRLVAFDHAARSVHLIALGDAWTGELARWRDGTLASLAGAPSRPNQGAADAPHALPQKPTAAIRWRDTDEEYLAKIAACQLAIVEGEAYQLCLTTEVAVDVRPDPLATWLELRRASPSHHGGFLRIGEVSLLSSSPEQFLSLDSAGVLESRPIKGTRPRGANPADDNRLRSELATSEKERAENLMIVDLMRNDLGRVCEVGSVGVPSLLRVESYAQVHQLVSTVRGRLAADRGAIDAIEACFPAGSMTGAPKLRATELLDALESRPRGLYSGAFGYVGFDGGLDLAMVIRSIVLDADGATIGTGGGITALSVPAEELAEMKLKAAALLRALGV</sequence>
<dbReference type="GO" id="GO:0046820">
    <property type="term" value="F:4-amino-4-deoxychorismate synthase activity"/>
    <property type="evidence" value="ECO:0007669"/>
    <property type="project" value="TreeGrafter"/>
</dbReference>
<dbReference type="EMBL" id="CP017146">
    <property type="protein sequence ID" value="QHO69804.1"/>
    <property type="molecule type" value="Genomic_DNA"/>
</dbReference>
<dbReference type="InterPro" id="IPR005801">
    <property type="entry name" value="ADC_synthase"/>
</dbReference>
<feature type="region of interest" description="Disordered" evidence="1">
    <location>
        <begin position="285"/>
        <end position="304"/>
    </location>
</feature>
<dbReference type="InterPro" id="IPR015890">
    <property type="entry name" value="Chorismate_C"/>
</dbReference>
<dbReference type="OrthoDB" id="3518032at2"/>
<evidence type="ECO:0000313" key="3">
    <source>
        <dbReference type="EMBL" id="QHO69804.1"/>
    </source>
</evidence>
<gene>
    <name evidence="3" type="ORF">BHD05_09265</name>
</gene>
<evidence type="ECO:0000256" key="1">
    <source>
        <dbReference type="SAM" id="MobiDB-lite"/>
    </source>
</evidence>
<dbReference type="GO" id="GO:0000162">
    <property type="term" value="P:L-tryptophan biosynthetic process"/>
    <property type="evidence" value="ECO:0007669"/>
    <property type="project" value="TreeGrafter"/>
</dbReference>
<dbReference type="SUPFAM" id="SSF56322">
    <property type="entry name" value="ADC synthase"/>
    <property type="match status" value="1"/>
</dbReference>
<name>A0A7L5AKB2_9MICO</name>
<dbReference type="Proteomes" id="UP000464507">
    <property type="component" value="Chromosome"/>
</dbReference>